<reference evidence="2 3" key="1">
    <citation type="journal article" date="2018" name="Mol. Plant">
        <title>The genome of Artemisia annua provides insight into the evolution of Asteraceae family and artemisinin biosynthesis.</title>
        <authorList>
            <person name="Shen Q."/>
            <person name="Zhang L."/>
            <person name="Liao Z."/>
            <person name="Wang S."/>
            <person name="Yan T."/>
            <person name="Shi P."/>
            <person name="Liu M."/>
            <person name="Fu X."/>
            <person name="Pan Q."/>
            <person name="Wang Y."/>
            <person name="Lv Z."/>
            <person name="Lu X."/>
            <person name="Zhang F."/>
            <person name="Jiang W."/>
            <person name="Ma Y."/>
            <person name="Chen M."/>
            <person name="Hao X."/>
            <person name="Li L."/>
            <person name="Tang Y."/>
            <person name="Lv G."/>
            <person name="Zhou Y."/>
            <person name="Sun X."/>
            <person name="Brodelius P.E."/>
            <person name="Rose J.K.C."/>
            <person name="Tang K."/>
        </authorList>
    </citation>
    <scope>NUCLEOTIDE SEQUENCE [LARGE SCALE GENOMIC DNA]</scope>
    <source>
        <strain evidence="3">cv. Huhao1</strain>
        <tissue evidence="2">Leaf</tissue>
    </source>
</reference>
<dbReference type="PANTHER" id="PTHR31087">
    <property type="match status" value="1"/>
</dbReference>
<dbReference type="Proteomes" id="UP000245207">
    <property type="component" value="Unassembled WGS sequence"/>
</dbReference>
<sequence length="242" mass="27532">MAKIHPCITSSSASSSSFCSDQKQTYTIWMKSLVLNSNGYTVYDSNGGVVYRIDNYDSKSSSEVYLMDLRGNVVCTILRKKLLKFGLWDCYNDKDTRKPWFKVGKPFNLFKHDSVYDVLFGTNETQSISSSNHKMEFKIIDSKGKVAAEVQRKRSSSGVVLGDDVFRNSWINTSQNVDILRNHFWCLSYKRHTLGHGYGTIQSKVNVLFSYNNYVKMLLAVSFPSANAQLTKPTLAYLRKTT</sequence>
<dbReference type="InterPro" id="IPR038595">
    <property type="entry name" value="LOR_sf"/>
</dbReference>
<dbReference type="Gene3D" id="2.40.160.200">
    <property type="entry name" value="LURP1-related"/>
    <property type="match status" value="1"/>
</dbReference>
<keyword evidence="3" id="KW-1185">Reference proteome</keyword>
<dbReference type="OrthoDB" id="652749at2759"/>
<dbReference type="EMBL" id="PKPP01000983">
    <property type="protein sequence ID" value="PWA86784.1"/>
    <property type="molecule type" value="Genomic_DNA"/>
</dbReference>
<dbReference type="AlphaFoldDB" id="A0A2U1PLZ8"/>
<comment type="caution">
    <text evidence="2">The sequence shown here is derived from an EMBL/GenBank/DDBJ whole genome shotgun (WGS) entry which is preliminary data.</text>
</comment>
<dbReference type="InterPro" id="IPR025659">
    <property type="entry name" value="Tubby-like_C"/>
</dbReference>
<comment type="similarity">
    <text evidence="1">Belongs to the LOR family.</text>
</comment>
<evidence type="ECO:0000313" key="3">
    <source>
        <dbReference type="Proteomes" id="UP000245207"/>
    </source>
</evidence>
<name>A0A2U1PLZ8_ARTAN</name>
<dbReference type="PANTHER" id="PTHR31087:SF127">
    <property type="entry name" value="TUBBY-LIKE PROTEIN"/>
    <property type="match status" value="1"/>
</dbReference>
<dbReference type="Pfam" id="PF04525">
    <property type="entry name" value="LOR"/>
    <property type="match status" value="1"/>
</dbReference>
<accession>A0A2U1PLZ8</accession>
<proteinExistence type="inferred from homology"/>
<evidence type="ECO:0000256" key="1">
    <source>
        <dbReference type="ARBA" id="ARBA00005437"/>
    </source>
</evidence>
<dbReference type="InterPro" id="IPR007612">
    <property type="entry name" value="LOR"/>
</dbReference>
<evidence type="ECO:0000313" key="2">
    <source>
        <dbReference type="EMBL" id="PWA86784.1"/>
    </source>
</evidence>
<protein>
    <submittedName>
        <fullName evidence="2">Tubby C-terminal-like domain-containing protein</fullName>
    </submittedName>
</protein>
<dbReference type="SUPFAM" id="SSF54518">
    <property type="entry name" value="Tubby C-terminal domain-like"/>
    <property type="match status" value="1"/>
</dbReference>
<gene>
    <name evidence="2" type="ORF">CTI12_AA138480</name>
</gene>
<dbReference type="STRING" id="35608.A0A2U1PLZ8"/>
<organism evidence="2 3">
    <name type="scientific">Artemisia annua</name>
    <name type="common">Sweet wormwood</name>
    <dbReference type="NCBI Taxonomy" id="35608"/>
    <lineage>
        <taxon>Eukaryota</taxon>
        <taxon>Viridiplantae</taxon>
        <taxon>Streptophyta</taxon>
        <taxon>Embryophyta</taxon>
        <taxon>Tracheophyta</taxon>
        <taxon>Spermatophyta</taxon>
        <taxon>Magnoliopsida</taxon>
        <taxon>eudicotyledons</taxon>
        <taxon>Gunneridae</taxon>
        <taxon>Pentapetalae</taxon>
        <taxon>asterids</taxon>
        <taxon>campanulids</taxon>
        <taxon>Asterales</taxon>
        <taxon>Asteraceae</taxon>
        <taxon>Asteroideae</taxon>
        <taxon>Anthemideae</taxon>
        <taxon>Artemisiinae</taxon>
        <taxon>Artemisia</taxon>
    </lineage>
</organism>